<dbReference type="AlphaFoldDB" id="A0A4Q0MCM0"/>
<organism evidence="1 2">
    <name type="scientific">Arcticibacter tournemirensis</name>
    <dbReference type="NCBI Taxonomy" id="699437"/>
    <lineage>
        <taxon>Bacteria</taxon>
        <taxon>Pseudomonadati</taxon>
        <taxon>Bacteroidota</taxon>
        <taxon>Sphingobacteriia</taxon>
        <taxon>Sphingobacteriales</taxon>
        <taxon>Sphingobacteriaceae</taxon>
        <taxon>Arcticibacter</taxon>
    </lineage>
</organism>
<reference evidence="1 2" key="1">
    <citation type="submission" date="2018-12" db="EMBL/GenBank/DDBJ databases">
        <title>The Draft Genome Sequence of the Soil Bacterium Pedobacter tournemirensis R1.</title>
        <authorList>
            <person name="He J."/>
        </authorList>
    </citation>
    <scope>NUCLEOTIDE SEQUENCE [LARGE SCALE GENOMIC DNA]</scope>
    <source>
        <strain evidence="1 2">R1</strain>
    </source>
</reference>
<protein>
    <submittedName>
        <fullName evidence="1">Uncharacterized protein</fullName>
    </submittedName>
</protein>
<dbReference type="EMBL" id="RXOC01000003">
    <property type="protein sequence ID" value="RXF71107.1"/>
    <property type="molecule type" value="Genomic_DNA"/>
</dbReference>
<name>A0A4Q0MCM0_9SPHI</name>
<evidence type="ECO:0000313" key="2">
    <source>
        <dbReference type="Proteomes" id="UP000290848"/>
    </source>
</evidence>
<dbReference type="RefSeq" id="WP_128768351.1">
    <property type="nucleotide sequence ID" value="NZ_RXOC01000003.1"/>
</dbReference>
<dbReference type="Proteomes" id="UP000290848">
    <property type="component" value="Unassembled WGS sequence"/>
</dbReference>
<comment type="caution">
    <text evidence="1">The sequence shown here is derived from an EMBL/GenBank/DDBJ whole genome shotgun (WGS) entry which is preliminary data.</text>
</comment>
<accession>A0A4Q0MCM0</accession>
<sequence>MEQVLDKQALDMLVFSNLNKVPYGENIKEYFMNEFRKSPVDWDQFFKEGSWAELDESARAERESIINEALINFDLKRATLDL</sequence>
<gene>
    <name evidence="1" type="ORF">EKH83_05255</name>
</gene>
<evidence type="ECO:0000313" key="1">
    <source>
        <dbReference type="EMBL" id="RXF71107.1"/>
    </source>
</evidence>
<proteinExistence type="predicted"/>